<keyword evidence="4" id="KW-1185">Reference proteome</keyword>
<keyword evidence="2" id="KW-0349">Heme</keyword>
<dbReference type="OrthoDB" id="5241086at2"/>
<dbReference type="GO" id="GO:0005506">
    <property type="term" value="F:iron ion binding"/>
    <property type="evidence" value="ECO:0007669"/>
    <property type="project" value="InterPro"/>
</dbReference>
<comment type="similarity">
    <text evidence="1 2">Belongs to the cytochrome P450 family.</text>
</comment>
<keyword evidence="2" id="KW-0479">Metal-binding</keyword>
<dbReference type="PROSITE" id="PS00086">
    <property type="entry name" value="CYTOCHROME_P450"/>
    <property type="match status" value="1"/>
</dbReference>
<accession>A0A6N7Z3R3</accession>
<reference evidence="3 4" key="1">
    <citation type="submission" date="2019-11" db="EMBL/GenBank/DDBJ databases">
        <title>Draft genome of Amycolatopsis RM579.</title>
        <authorList>
            <person name="Duangmal K."/>
            <person name="Mingma R."/>
        </authorList>
    </citation>
    <scope>NUCLEOTIDE SEQUENCE [LARGE SCALE GENOMIC DNA]</scope>
    <source>
        <strain evidence="3 4">RM579</strain>
    </source>
</reference>
<sequence>MTLKWAPETAMSDLAHGRVDSALPAYEPIIEQDAVALYEDGEGGSLWGIFTYEEVEKAALDPETFSSVTVPEGMPRILPLMADPPEHAAYKRLFNSFFRPQRVADVEAKMRPIAVEMLESLIDSGTADFGAEFAYAFPTRTLVELIELEQEWQFYDNWSSEMEVQTRSGMRKPGKGLPVELFESAVPGLAKLVKERRENPGDDPISRIVTAGLDGEPISDEQAVGLIIALILAGRSTTASGIANLVLRLAADTELQQYLREHPERIPDAIEEGLRIDTPQQIQPRRSKREVQIGKQTIPAECPMFVSYGSANLDPNAWTDPDKFDIDREDKRRHMAFGKGAHTCPGAPLGRMQMRVTVEELLARTESFELAGEIERKTWPRLSVEKLPITFHRKA</sequence>
<comment type="caution">
    <text evidence="3">The sequence shown here is derived from an EMBL/GenBank/DDBJ whole genome shotgun (WGS) entry which is preliminary data.</text>
</comment>
<dbReference type="PANTHER" id="PTHR46696">
    <property type="entry name" value="P450, PUTATIVE (EUROFUNG)-RELATED"/>
    <property type="match status" value="1"/>
</dbReference>
<dbReference type="AlphaFoldDB" id="A0A6N7Z3R3"/>
<evidence type="ECO:0000313" key="4">
    <source>
        <dbReference type="Proteomes" id="UP000440096"/>
    </source>
</evidence>
<dbReference type="Gene3D" id="1.10.630.10">
    <property type="entry name" value="Cytochrome P450"/>
    <property type="match status" value="1"/>
</dbReference>
<dbReference type="Proteomes" id="UP000440096">
    <property type="component" value="Unassembled WGS sequence"/>
</dbReference>
<dbReference type="PRINTS" id="PR00359">
    <property type="entry name" value="BP450"/>
</dbReference>
<evidence type="ECO:0000256" key="1">
    <source>
        <dbReference type="ARBA" id="ARBA00010617"/>
    </source>
</evidence>
<dbReference type="SUPFAM" id="SSF48264">
    <property type="entry name" value="Cytochrome P450"/>
    <property type="match status" value="1"/>
</dbReference>
<dbReference type="InterPro" id="IPR002397">
    <property type="entry name" value="Cyt_P450_B"/>
</dbReference>
<dbReference type="GO" id="GO:0004497">
    <property type="term" value="F:monooxygenase activity"/>
    <property type="evidence" value="ECO:0007669"/>
    <property type="project" value="UniProtKB-KW"/>
</dbReference>
<protein>
    <submittedName>
        <fullName evidence="3">Cytochrome P450</fullName>
    </submittedName>
</protein>
<dbReference type="Pfam" id="PF00067">
    <property type="entry name" value="p450"/>
    <property type="match status" value="1"/>
</dbReference>
<keyword evidence="2" id="KW-0408">Iron</keyword>
<dbReference type="GO" id="GO:0020037">
    <property type="term" value="F:heme binding"/>
    <property type="evidence" value="ECO:0007669"/>
    <property type="project" value="InterPro"/>
</dbReference>
<dbReference type="EMBL" id="WMBA01000015">
    <property type="protein sequence ID" value="MTD54754.1"/>
    <property type="molecule type" value="Genomic_DNA"/>
</dbReference>
<proteinExistence type="inferred from homology"/>
<gene>
    <name evidence="3" type="ORF">GKO32_12295</name>
</gene>
<keyword evidence="2" id="KW-0503">Monooxygenase</keyword>
<organism evidence="3 4">
    <name type="scientific">Amycolatopsis pithecellobii</name>
    <dbReference type="NCBI Taxonomy" id="664692"/>
    <lineage>
        <taxon>Bacteria</taxon>
        <taxon>Bacillati</taxon>
        <taxon>Actinomycetota</taxon>
        <taxon>Actinomycetes</taxon>
        <taxon>Pseudonocardiales</taxon>
        <taxon>Pseudonocardiaceae</taxon>
        <taxon>Amycolatopsis</taxon>
    </lineage>
</organism>
<evidence type="ECO:0000256" key="2">
    <source>
        <dbReference type="RuleBase" id="RU000461"/>
    </source>
</evidence>
<evidence type="ECO:0000313" key="3">
    <source>
        <dbReference type="EMBL" id="MTD54754.1"/>
    </source>
</evidence>
<dbReference type="RefSeq" id="WP_154756976.1">
    <property type="nucleotide sequence ID" value="NZ_WMBA01000015.1"/>
</dbReference>
<keyword evidence="2" id="KW-0560">Oxidoreductase</keyword>
<dbReference type="InterPro" id="IPR001128">
    <property type="entry name" value="Cyt_P450"/>
</dbReference>
<dbReference type="PANTHER" id="PTHR46696:SF6">
    <property type="entry name" value="P450, PUTATIVE (EUROFUNG)-RELATED"/>
    <property type="match status" value="1"/>
</dbReference>
<dbReference type="GO" id="GO:0016705">
    <property type="term" value="F:oxidoreductase activity, acting on paired donors, with incorporation or reduction of molecular oxygen"/>
    <property type="evidence" value="ECO:0007669"/>
    <property type="project" value="InterPro"/>
</dbReference>
<dbReference type="InterPro" id="IPR036396">
    <property type="entry name" value="Cyt_P450_sf"/>
</dbReference>
<name>A0A6N7Z3R3_9PSEU</name>
<dbReference type="InterPro" id="IPR017972">
    <property type="entry name" value="Cyt_P450_CS"/>
</dbReference>